<dbReference type="InterPro" id="IPR043926">
    <property type="entry name" value="ABCG_dom"/>
</dbReference>
<evidence type="ECO:0000259" key="10">
    <source>
        <dbReference type="PROSITE" id="PS50893"/>
    </source>
</evidence>
<evidence type="ECO:0000256" key="8">
    <source>
        <dbReference type="ARBA" id="ARBA00023136"/>
    </source>
</evidence>
<dbReference type="CDD" id="cd03213">
    <property type="entry name" value="ABCG_EPDR"/>
    <property type="match status" value="1"/>
</dbReference>
<dbReference type="Proteomes" id="UP000663828">
    <property type="component" value="Unassembled WGS sequence"/>
</dbReference>
<evidence type="ECO:0000256" key="9">
    <source>
        <dbReference type="SAM" id="Phobius"/>
    </source>
</evidence>
<dbReference type="InterPro" id="IPR027417">
    <property type="entry name" value="P-loop_NTPase"/>
</dbReference>
<dbReference type="Pfam" id="PF19055">
    <property type="entry name" value="ABC2_membrane_7"/>
    <property type="match status" value="1"/>
</dbReference>
<keyword evidence="7 9" id="KW-1133">Transmembrane helix</keyword>
<comment type="similarity">
    <text evidence="2">Belongs to the ABC transporter superfamily. ABCG family. Eye pigment precursor importer (TC 3.A.1.204) subfamily.</text>
</comment>
<dbReference type="Gene3D" id="3.40.50.300">
    <property type="entry name" value="P-loop containing nucleotide triphosphate hydrolases"/>
    <property type="match status" value="1"/>
</dbReference>
<dbReference type="GO" id="GO:0008514">
    <property type="term" value="F:organic anion transmembrane transporter activity"/>
    <property type="evidence" value="ECO:0007669"/>
    <property type="project" value="UniProtKB-ARBA"/>
</dbReference>
<feature type="domain" description="ABC transporter" evidence="10">
    <location>
        <begin position="28"/>
        <end position="281"/>
    </location>
</feature>
<name>A0A814EHR2_ADIRI</name>
<evidence type="ECO:0000256" key="3">
    <source>
        <dbReference type="ARBA" id="ARBA00022448"/>
    </source>
</evidence>
<protein>
    <recommendedName>
        <fullName evidence="10">ABC transporter domain-containing protein</fullName>
    </recommendedName>
</protein>
<evidence type="ECO:0000256" key="6">
    <source>
        <dbReference type="ARBA" id="ARBA00022840"/>
    </source>
</evidence>
<dbReference type="EMBL" id="CAJNOJ010000296">
    <property type="protein sequence ID" value="CAF1378525.1"/>
    <property type="molecule type" value="Genomic_DNA"/>
</dbReference>
<dbReference type="SMART" id="SM00382">
    <property type="entry name" value="AAA"/>
    <property type="match status" value="1"/>
</dbReference>
<keyword evidence="5" id="KW-0547">Nucleotide-binding</keyword>
<evidence type="ECO:0000313" key="12">
    <source>
        <dbReference type="EMBL" id="CAF1378525.1"/>
    </source>
</evidence>
<evidence type="ECO:0000313" key="11">
    <source>
        <dbReference type="EMBL" id="CAF0969657.1"/>
    </source>
</evidence>
<evidence type="ECO:0000256" key="1">
    <source>
        <dbReference type="ARBA" id="ARBA00004141"/>
    </source>
</evidence>
<dbReference type="EMBL" id="CAJNOR010000639">
    <property type="protein sequence ID" value="CAF0969657.1"/>
    <property type="molecule type" value="Genomic_DNA"/>
</dbReference>
<dbReference type="GO" id="GO:0016324">
    <property type="term" value="C:apical plasma membrane"/>
    <property type="evidence" value="ECO:0007669"/>
    <property type="project" value="UniProtKB-ARBA"/>
</dbReference>
<dbReference type="Pfam" id="PF01061">
    <property type="entry name" value="ABC2_membrane"/>
    <property type="match status" value="1"/>
</dbReference>
<dbReference type="AlphaFoldDB" id="A0A814EHR2"/>
<dbReference type="SUPFAM" id="SSF52540">
    <property type="entry name" value="P-loop containing nucleoside triphosphate hydrolases"/>
    <property type="match status" value="1"/>
</dbReference>
<dbReference type="InterPro" id="IPR003593">
    <property type="entry name" value="AAA+_ATPase"/>
</dbReference>
<feature type="transmembrane region" description="Helical" evidence="9">
    <location>
        <begin position="499"/>
        <end position="519"/>
    </location>
</feature>
<sequence length="643" mass="72249">MISQILPTDVEHGSVPTHSTDNSYGSTISFQAINYVLPHPTCCNCIPKPCSKIHQQQILYDISGVFKPGMNAILGPTGSGKSSLLDILADRKDRHGLEGQVLIDGQVQTFDFKYRVGYVVQDDIISGNLTVRENLLFSANTRMSRKVSSHEKLAIVNEVIEQLGLEKCANRKVGTELRRGISGGERRRTNIGMELVLSPRVLFLDEPTTGLDSSTARNVMVYLQKLSRKGRTIIFSIHQPRYSIFRLFDTLFLVAAGRCIYHGPSQSVLSYFDSIGFQCENHNNPADFLLDVCQGDYPLNLPSSNIQEASDPDKQAQQIDQYLYDNYKKSTLCTMIKQEIAELGSSANSPEATTYGASQVPKKSRLAEVFYVAQRTLRNAFRNPALIGMQTGVSIFLGILIGLIYIQMDRSVDTGVKNRLGAIFFIVTNQIFGSLSALDLFIKERPLFQHENVSGYYHVSTYFLAKILCDIIPLRTIPTIFFSSIAYFMIGFQRQVTKFFIFFLGIYMTSLCASSFCFLVSASVRVYAVANLLAAMYCVLTLIFSGFLVEVTSVTEFLSWIKWISIFRYSTNLFSINEFTDLKLCLPNDTNTCNIDGSEILKQQNIDASTDWDLWKNFVALAGLMLGFLFLTYIQLLRMKKTK</sequence>
<dbReference type="OrthoDB" id="66620at2759"/>
<keyword evidence="4 9" id="KW-0812">Transmembrane</keyword>
<feature type="transmembrane region" description="Helical" evidence="9">
    <location>
        <begin position="385"/>
        <end position="408"/>
    </location>
</feature>
<dbReference type="Proteomes" id="UP000663852">
    <property type="component" value="Unassembled WGS sequence"/>
</dbReference>
<dbReference type="InterPro" id="IPR013525">
    <property type="entry name" value="ABC2_TM"/>
</dbReference>
<feature type="transmembrane region" description="Helical" evidence="9">
    <location>
        <begin position="526"/>
        <end position="549"/>
    </location>
</feature>
<dbReference type="GO" id="GO:0016887">
    <property type="term" value="F:ATP hydrolysis activity"/>
    <property type="evidence" value="ECO:0007669"/>
    <property type="project" value="InterPro"/>
</dbReference>
<reference evidence="11" key="1">
    <citation type="submission" date="2021-02" db="EMBL/GenBank/DDBJ databases">
        <authorList>
            <person name="Nowell W R."/>
        </authorList>
    </citation>
    <scope>NUCLEOTIDE SEQUENCE</scope>
</reference>
<keyword evidence="3" id="KW-0813">Transport</keyword>
<evidence type="ECO:0000256" key="2">
    <source>
        <dbReference type="ARBA" id="ARBA00005814"/>
    </source>
</evidence>
<dbReference type="GO" id="GO:0140359">
    <property type="term" value="F:ABC-type transporter activity"/>
    <property type="evidence" value="ECO:0007669"/>
    <property type="project" value="InterPro"/>
</dbReference>
<feature type="transmembrane region" description="Helical" evidence="9">
    <location>
        <begin position="420"/>
        <end position="442"/>
    </location>
</feature>
<gene>
    <name evidence="12" type="ORF">EDS130_LOCUS34788</name>
    <name evidence="11" type="ORF">XAT740_LOCUS11597</name>
</gene>
<dbReference type="GO" id="GO:0005524">
    <property type="term" value="F:ATP binding"/>
    <property type="evidence" value="ECO:0007669"/>
    <property type="project" value="UniProtKB-KW"/>
</dbReference>
<dbReference type="GO" id="GO:0015562">
    <property type="term" value="F:efflux transmembrane transporter activity"/>
    <property type="evidence" value="ECO:0007669"/>
    <property type="project" value="UniProtKB-ARBA"/>
</dbReference>
<keyword evidence="8 9" id="KW-0472">Membrane</keyword>
<proteinExistence type="inferred from homology"/>
<dbReference type="FunFam" id="3.40.50.300:FF:000622">
    <property type="entry name" value="ATP-binding cassette sub-family G member 2"/>
    <property type="match status" value="1"/>
</dbReference>
<comment type="caution">
    <text evidence="11">The sequence shown here is derived from an EMBL/GenBank/DDBJ whole genome shotgun (WGS) entry which is preliminary data.</text>
</comment>
<feature type="transmembrane region" description="Helical" evidence="9">
    <location>
        <begin position="618"/>
        <end position="637"/>
    </location>
</feature>
<dbReference type="PROSITE" id="PS50893">
    <property type="entry name" value="ABC_TRANSPORTER_2"/>
    <property type="match status" value="1"/>
</dbReference>
<evidence type="ECO:0000256" key="5">
    <source>
        <dbReference type="ARBA" id="ARBA00022741"/>
    </source>
</evidence>
<evidence type="ECO:0000313" key="13">
    <source>
        <dbReference type="Proteomes" id="UP000663828"/>
    </source>
</evidence>
<comment type="subcellular location">
    <subcellularLocation>
        <location evidence="1">Membrane</location>
        <topology evidence="1">Multi-pass membrane protein</topology>
    </subcellularLocation>
</comment>
<accession>A0A814EHR2</accession>
<feature type="transmembrane region" description="Helical" evidence="9">
    <location>
        <begin position="463"/>
        <end position="487"/>
    </location>
</feature>
<evidence type="ECO:0000256" key="4">
    <source>
        <dbReference type="ARBA" id="ARBA00022692"/>
    </source>
</evidence>
<dbReference type="InterPro" id="IPR003439">
    <property type="entry name" value="ABC_transporter-like_ATP-bd"/>
</dbReference>
<evidence type="ECO:0000256" key="7">
    <source>
        <dbReference type="ARBA" id="ARBA00022989"/>
    </source>
</evidence>
<organism evidence="11 13">
    <name type="scientific">Adineta ricciae</name>
    <name type="common">Rotifer</name>
    <dbReference type="NCBI Taxonomy" id="249248"/>
    <lineage>
        <taxon>Eukaryota</taxon>
        <taxon>Metazoa</taxon>
        <taxon>Spiralia</taxon>
        <taxon>Gnathifera</taxon>
        <taxon>Rotifera</taxon>
        <taxon>Eurotatoria</taxon>
        <taxon>Bdelloidea</taxon>
        <taxon>Adinetida</taxon>
        <taxon>Adinetidae</taxon>
        <taxon>Adineta</taxon>
    </lineage>
</organism>
<dbReference type="PANTHER" id="PTHR19241">
    <property type="entry name" value="ATP-BINDING CASSETTE TRANSPORTER"/>
    <property type="match status" value="1"/>
</dbReference>
<dbReference type="Pfam" id="PF00005">
    <property type="entry name" value="ABC_tran"/>
    <property type="match status" value="1"/>
</dbReference>
<keyword evidence="13" id="KW-1185">Reference proteome</keyword>
<keyword evidence="6" id="KW-0067">ATP-binding</keyword>